<keyword evidence="2" id="KW-0238">DNA-binding</keyword>
<sequence>ITCVDHSQYDESAVHQIFRPMVNSGIAFGAHRWVATLQRHCESLAILMSPVPSDESAGMQLCYFT</sequence>
<name>A0A392QUS8_9FABA</name>
<dbReference type="Pfam" id="PF01852">
    <property type="entry name" value="START"/>
    <property type="match status" value="1"/>
</dbReference>
<dbReference type="GO" id="GO:0003677">
    <property type="term" value="F:DNA binding"/>
    <property type="evidence" value="ECO:0007669"/>
    <property type="project" value="UniProtKB-KW"/>
</dbReference>
<proteinExistence type="predicted"/>
<evidence type="ECO:0000313" key="2">
    <source>
        <dbReference type="EMBL" id="MCI28123.1"/>
    </source>
</evidence>
<dbReference type="PANTHER" id="PTHR45654">
    <property type="entry name" value="HOMEOBOX-LEUCINE ZIPPER PROTEIN MERISTEM L1"/>
    <property type="match status" value="1"/>
</dbReference>
<feature type="non-terminal residue" evidence="2">
    <location>
        <position position="1"/>
    </location>
</feature>
<keyword evidence="3" id="KW-1185">Reference proteome</keyword>
<dbReference type="PANTHER" id="PTHR45654:SF49">
    <property type="entry name" value="HOMEOBOX LEUCINE ZIPPER PROTEIN"/>
    <property type="match status" value="1"/>
</dbReference>
<dbReference type="InterPro" id="IPR002913">
    <property type="entry name" value="START_lipid-bd_dom"/>
</dbReference>
<dbReference type="AlphaFoldDB" id="A0A392QUS8"/>
<dbReference type="InterPro" id="IPR042160">
    <property type="entry name" value="HD-Zip_IV"/>
</dbReference>
<keyword evidence="2" id="KW-0371">Homeobox</keyword>
<dbReference type="GO" id="GO:0008289">
    <property type="term" value="F:lipid binding"/>
    <property type="evidence" value="ECO:0007669"/>
    <property type="project" value="InterPro"/>
</dbReference>
<feature type="domain" description="START" evidence="1">
    <location>
        <begin position="1"/>
        <end position="46"/>
    </location>
</feature>
<organism evidence="2 3">
    <name type="scientific">Trifolium medium</name>
    <dbReference type="NCBI Taxonomy" id="97028"/>
    <lineage>
        <taxon>Eukaryota</taxon>
        <taxon>Viridiplantae</taxon>
        <taxon>Streptophyta</taxon>
        <taxon>Embryophyta</taxon>
        <taxon>Tracheophyta</taxon>
        <taxon>Spermatophyta</taxon>
        <taxon>Magnoliopsida</taxon>
        <taxon>eudicotyledons</taxon>
        <taxon>Gunneridae</taxon>
        <taxon>Pentapetalae</taxon>
        <taxon>rosids</taxon>
        <taxon>fabids</taxon>
        <taxon>Fabales</taxon>
        <taxon>Fabaceae</taxon>
        <taxon>Papilionoideae</taxon>
        <taxon>50 kb inversion clade</taxon>
        <taxon>NPAAA clade</taxon>
        <taxon>Hologalegina</taxon>
        <taxon>IRL clade</taxon>
        <taxon>Trifolieae</taxon>
        <taxon>Trifolium</taxon>
    </lineage>
</organism>
<dbReference type="PROSITE" id="PS50848">
    <property type="entry name" value="START"/>
    <property type="match status" value="1"/>
</dbReference>
<accession>A0A392QUS8</accession>
<reference evidence="2 3" key="1">
    <citation type="journal article" date="2018" name="Front. Plant Sci.">
        <title>Red Clover (Trifolium pratense) and Zigzag Clover (T. medium) - A Picture of Genomic Similarities and Differences.</title>
        <authorList>
            <person name="Dluhosova J."/>
            <person name="Istvanek J."/>
            <person name="Nedelnik J."/>
            <person name="Repkova J."/>
        </authorList>
    </citation>
    <scope>NUCLEOTIDE SEQUENCE [LARGE SCALE GENOMIC DNA]</scope>
    <source>
        <strain evidence="3">cv. 10/8</strain>
        <tissue evidence="2">Leaf</tissue>
    </source>
</reference>
<evidence type="ECO:0000313" key="3">
    <source>
        <dbReference type="Proteomes" id="UP000265520"/>
    </source>
</evidence>
<dbReference type="Proteomes" id="UP000265520">
    <property type="component" value="Unassembled WGS sequence"/>
</dbReference>
<comment type="caution">
    <text evidence="2">The sequence shown here is derived from an EMBL/GenBank/DDBJ whole genome shotgun (WGS) entry which is preliminary data.</text>
</comment>
<evidence type="ECO:0000259" key="1">
    <source>
        <dbReference type="PROSITE" id="PS50848"/>
    </source>
</evidence>
<dbReference type="EMBL" id="LXQA010163684">
    <property type="protein sequence ID" value="MCI28123.1"/>
    <property type="molecule type" value="Genomic_DNA"/>
</dbReference>
<protein>
    <submittedName>
        <fullName evidence="2">Homeobox-leucine zipper protein ANTHOCYANINLESS 2-like</fullName>
    </submittedName>
</protein>